<evidence type="ECO:0000313" key="2">
    <source>
        <dbReference type="Proteomes" id="UP001236274"/>
    </source>
</evidence>
<gene>
    <name evidence="1" type="ORF">QP520_09500</name>
</gene>
<dbReference type="RefSeq" id="WP_285418387.1">
    <property type="nucleotide sequence ID" value="NZ_DBFVQV010000040.1"/>
</dbReference>
<evidence type="ECO:0000313" key="1">
    <source>
        <dbReference type="EMBL" id="MDK7357858.1"/>
    </source>
</evidence>
<comment type="caution">
    <text evidence="1">The sequence shown here is derived from an EMBL/GenBank/DDBJ whole genome shotgun (WGS) entry which is preliminary data.</text>
</comment>
<sequence>MVLKQDSVQGADFTYPRLRDSYWEQASFKEKQSKDIYWSNMIRFVYEKEPDVQYRLGFIIEPKSDNHPSSDIANQLLVNYVLPSITPLADMNAYSKQIISNDTNVFSYRVLKDSLVSDEILEGHQIKVYNYNDTILQHVDYVSRPISNSEDPYGYVDDILSLGQDSTENSNTIKSHHYNLVWNDGIPGIFLEQEFFDGSGLMLFITQNDKVRFINVIEYEKLDQGITKAQLRNMLIDVNVLQPHSKNSDAIDVFNLIVNK</sequence>
<dbReference type="Proteomes" id="UP001236274">
    <property type="component" value="Unassembled WGS sequence"/>
</dbReference>
<dbReference type="EMBL" id="JASORJ010000036">
    <property type="protein sequence ID" value="MDK7357858.1"/>
    <property type="molecule type" value="Genomic_DNA"/>
</dbReference>
<protein>
    <submittedName>
        <fullName evidence="1">Uncharacterized protein</fullName>
    </submittedName>
</protein>
<proteinExistence type="predicted"/>
<reference evidence="1" key="1">
    <citation type="submission" date="2023-05" db="EMBL/GenBank/DDBJ databases">
        <title>Cataloging the Phylogenetic Diversity of Human Bladder Bacteria.</title>
        <authorList>
            <person name="Du J."/>
        </authorList>
    </citation>
    <scope>NUCLEOTIDE SEQUENCE</scope>
    <source>
        <strain evidence="1">UMB10101</strain>
    </source>
</reference>
<accession>A0AAJ1Q9L4</accession>
<dbReference type="AlphaFoldDB" id="A0AAJ1Q9L4"/>
<organism evidence="1 2">
    <name type="scientific">Veillonella atypica</name>
    <dbReference type="NCBI Taxonomy" id="39777"/>
    <lineage>
        <taxon>Bacteria</taxon>
        <taxon>Bacillati</taxon>
        <taxon>Bacillota</taxon>
        <taxon>Negativicutes</taxon>
        <taxon>Veillonellales</taxon>
        <taxon>Veillonellaceae</taxon>
        <taxon>Veillonella</taxon>
    </lineage>
</organism>
<name>A0AAJ1Q9L4_9FIRM</name>